<dbReference type="SUPFAM" id="SSF89155">
    <property type="entry name" value="TorD-like"/>
    <property type="match status" value="1"/>
</dbReference>
<gene>
    <name evidence="2" type="ORF">SSE37_12721</name>
</gene>
<feature type="region of interest" description="Disordered" evidence="1">
    <location>
        <begin position="218"/>
        <end position="241"/>
    </location>
</feature>
<evidence type="ECO:0000313" key="2">
    <source>
        <dbReference type="EMBL" id="EBA07060.1"/>
    </source>
</evidence>
<sequence length="241" mass="26002">MGDSPARARAKERIWRLSALAFGHPSVEFFDAVASGQFHEAFSGAWGDATGAPWPRMPVSPDFANFEAGYISAFLHGQGGKPVAALLAGDHEDILAGLTRPAFMLNVAAFYKHFGLKPATGDEGKTDEPDHLASMLEMMAVLCHFEATALAQGKDASGYRRAQRDFLCRYLGPTLEAVAGLLRRHPVTLLDPTISQLVQDLSAWAEIQINELEVRVGPFNDPDAPKTSSVSAEPAAQNLWG</sequence>
<dbReference type="Pfam" id="PF02613">
    <property type="entry name" value="Nitrate_red_del"/>
    <property type="match status" value="1"/>
</dbReference>
<reference evidence="2 3" key="1">
    <citation type="submission" date="2006-06" db="EMBL/GenBank/DDBJ databases">
        <authorList>
            <person name="Moran M.A."/>
            <person name="Ferriera S."/>
            <person name="Johnson J."/>
            <person name="Kravitz S."/>
            <person name="Beeson K."/>
            <person name="Sutton G."/>
            <person name="Rogers Y.-H."/>
            <person name="Friedman R."/>
            <person name="Frazier M."/>
            <person name="Venter J.C."/>
        </authorList>
    </citation>
    <scope>NUCLEOTIDE SEQUENCE [LARGE SCALE GENOMIC DNA]</scope>
    <source>
        <strain evidence="2 3">E-37</strain>
    </source>
</reference>
<evidence type="ECO:0000256" key="1">
    <source>
        <dbReference type="SAM" id="MobiDB-lite"/>
    </source>
</evidence>
<proteinExistence type="predicted"/>
<dbReference type="AlphaFoldDB" id="A3K6T3"/>
<name>A3K6T3_SAGS3</name>
<dbReference type="RefSeq" id="WP_005861175.1">
    <property type="nucleotide sequence ID" value="NZ_CP155729.1"/>
</dbReference>
<dbReference type="Gene3D" id="1.10.3480.10">
    <property type="entry name" value="TorD-like"/>
    <property type="match status" value="1"/>
</dbReference>
<protein>
    <recommendedName>
        <fullName evidence="4">Protein DdhD</fullName>
    </recommendedName>
</protein>
<dbReference type="eggNOG" id="COG3381">
    <property type="taxonomic scope" value="Bacteria"/>
</dbReference>
<evidence type="ECO:0008006" key="4">
    <source>
        <dbReference type="Google" id="ProtNLM"/>
    </source>
</evidence>
<accession>A3K6T3</accession>
<comment type="caution">
    <text evidence="2">The sequence shown here is derived from an EMBL/GenBank/DDBJ whole genome shotgun (WGS) entry which is preliminary data.</text>
</comment>
<dbReference type="OrthoDB" id="7849731at2"/>
<dbReference type="InterPro" id="IPR036411">
    <property type="entry name" value="TorD-like_sf"/>
</dbReference>
<organism evidence="2 3">
    <name type="scientific">Sagittula stellata (strain ATCC 700073 / DSM 11524 / E-37)</name>
    <dbReference type="NCBI Taxonomy" id="388399"/>
    <lineage>
        <taxon>Bacteria</taxon>
        <taxon>Pseudomonadati</taxon>
        <taxon>Pseudomonadota</taxon>
        <taxon>Alphaproteobacteria</taxon>
        <taxon>Rhodobacterales</taxon>
        <taxon>Roseobacteraceae</taxon>
        <taxon>Sagittula</taxon>
    </lineage>
</organism>
<dbReference type="Proteomes" id="UP000005713">
    <property type="component" value="Unassembled WGS sequence"/>
</dbReference>
<evidence type="ECO:0000313" key="3">
    <source>
        <dbReference type="Proteomes" id="UP000005713"/>
    </source>
</evidence>
<dbReference type="InterPro" id="IPR020945">
    <property type="entry name" value="DMSO/NO3_reduct_chaperone"/>
</dbReference>
<keyword evidence="3" id="KW-1185">Reference proteome</keyword>
<dbReference type="EMBL" id="AAYA01000011">
    <property type="protein sequence ID" value="EBA07060.1"/>
    <property type="molecule type" value="Genomic_DNA"/>
</dbReference>